<sequence>MLSDISFLAEKVFVHRWPHDTPLWNDETKKKLDDTINKNPEPKKLPLMKNLYKLKILHFPIS</sequence>
<evidence type="ECO:0000313" key="2">
    <source>
        <dbReference type="Proteomes" id="UP000006101"/>
    </source>
</evidence>
<dbReference type="HOGENOM" id="CLU_2893038_0_0_2"/>
<dbReference type="PATRIC" id="fig|1229908.8.peg.1237"/>
<evidence type="ECO:0000313" key="1">
    <source>
        <dbReference type="EMBL" id="AFS81019.1"/>
    </source>
</evidence>
<reference evidence="1 2" key="1">
    <citation type="journal article" date="2012" name="J. Bacteriol.">
        <title>Draft Genome Sequence of an Ammonia-Oxidizing Archaeon, "Candidatus Nitrosopumilus koreensis" AR1, from Marine Sediment.</title>
        <authorList>
            <person name="Park S.J."/>
            <person name="Kim J.G."/>
            <person name="Jung M.Y."/>
            <person name="Kim S.J."/>
            <person name="Cha I.T."/>
            <person name="Kwon K."/>
            <person name="Lee J.H."/>
            <person name="Rhee S.K."/>
        </authorList>
    </citation>
    <scope>NUCLEOTIDE SEQUENCE [LARGE SCALE GENOMIC DNA]</scope>
    <source>
        <strain evidence="1 2">AR1</strain>
    </source>
</reference>
<dbReference type="KEGG" id="nkr:NKOR_05680"/>
<gene>
    <name evidence="1" type="ORF">NKOR_05680</name>
</gene>
<organism evidence="1 2">
    <name type="scientific">Candidatus Nitrosopumilus koreensis AR1</name>
    <dbReference type="NCBI Taxonomy" id="1229908"/>
    <lineage>
        <taxon>Archaea</taxon>
        <taxon>Nitrososphaerota</taxon>
        <taxon>Nitrososphaeria</taxon>
        <taxon>Nitrosopumilales</taxon>
        <taxon>Nitrosopumilaceae</taxon>
        <taxon>Nitrosopumilus</taxon>
    </lineage>
</organism>
<proteinExistence type="predicted"/>
<keyword evidence="2" id="KW-1185">Reference proteome</keyword>
<name>K0B6C4_9ARCH</name>
<dbReference type="Proteomes" id="UP000006101">
    <property type="component" value="Chromosome"/>
</dbReference>
<accession>K0B6C4</accession>
<dbReference type="AlphaFoldDB" id="K0B6C4"/>
<dbReference type="EMBL" id="CP003842">
    <property type="protein sequence ID" value="AFS81019.1"/>
    <property type="molecule type" value="Genomic_DNA"/>
</dbReference>
<protein>
    <submittedName>
        <fullName evidence="1">Uncharacterized protein</fullName>
    </submittedName>
</protein>
<dbReference type="STRING" id="1229908.NKOR_05680"/>